<dbReference type="InterPro" id="IPR052432">
    <property type="entry name" value="PITP/CRAL-TRIO"/>
</dbReference>
<dbReference type="InterPro" id="IPR011074">
    <property type="entry name" value="CRAL/TRIO_N_dom"/>
</dbReference>
<dbReference type="PANTHER" id="PTHR46590:SF1">
    <property type="entry name" value="PHOSPHATIDYLINOSITOL TRANSFER PROTEIN CSR1"/>
    <property type="match status" value="1"/>
</dbReference>
<reference evidence="3 4" key="1">
    <citation type="submission" date="2015-01" db="EMBL/GenBank/DDBJ databases">
        <title>The Genome Sequence of Exophiala mesophila CBS40295.</title>
        <authorList>
            <consortium name="The Broad Institute Genomics Platform"/>
            <person name="Cuomo C."/>
            <person name="de Hoog S."/>
            <person name="Gorbushina A."/>
            <person name="Stielow B."/>
            <person name="Teixiera M."/>
            <person name="Abouelleil A."/>
            <person name="Chapman S.B."/>
            <person name="Priest M."/>
            <person name="Young S.K."/>
            <person name="Wortman J."/>
            <person name="Nusbaum C."/>
            <person name="Birren B."/>
        </authorList>
    </citation>
    <scope>NUCLEOTIDE SEQUENCE [LARGE SCALE GENOMIC DNA]</scope>
    <source>
        <strain evidence="3 4">CBS 40295</strain>
    </source>
</reference>
<dbReference type="InterPro" id="IPR036273">
    <property type="entry name" value="CRAL/TRIO_N_dom_sf"/>
</dbReference>
<keyword evidence="4" id="KW-1185">Reference proteome</keyword>
<proteinExistence type="predicted"/>
<evidence type="ECO:0000313" key="3">
    <source>
        <dbReference type="EMBL" id="KIV96296.1"/>
    </source>
</evidence>
<evidence type="ECO:0000259" key="2">
    <source>
        <dbReference type="PROSITE" id="PS50191"/>
    </source>
</evidence>
<feature type="compositionally biased region" description="Basic residues" evidence="1">
    <location>
        <begin position="192"/>
        <end position="201"/>
    </location>
</feature>
<dbReference type="RefSeq" id="XP_016227870.1">
    <property type="nucleotide sequence ID" value="XM_016364221.1"/>
</dbReference>
<dbReference type="PANTHER" id="PTHR46590">
    <property type="entry name" value="PHOSPHATIDYLINOSITOL TRANSFER PROTEIN CSR1-RELATED"/>
    <property type="match status" value="1"/>
</dbReference>
<dbReference type="InterPro" id="IPR001251">
    <property type="entry name" value="CRAL-TRIO_dom"/>
</dbReference>
<dbReference type="CDD" id="cd00170">
    <property type="entry name" value="SEC14"/>
    <property type="match status" value="1"/>
</dbReference>
<accession>A0A0D1Y6G2</accession>
<evidence type="ECO:0000256" key="1">
    <source>
        <dbReference type="SAM" id="MobiDB-lite"/>
    </source>
</evidence>
<dbReference type="SMART" id="SM01100">
    <property type="entry name" value="CRAL_TRIO_N"/>
    <property type="match status" value="1"/>
</dbReference>
<dbReference type="STRING" id="212818.A0A0D1Y6G2"/>
<feature type="region of interest" description="Disordered" evidence="1">
    <location>
        <begin position="102"/>
        <end position="131"/>
    </location>
</feature>
<dbReference type="Gene3D" id="3.40.525.10">
    <property type="entry name" value="CRAL-TRIO lipid binding domain"/>
    <property type="match status" value="1"/>
</dbReference>
<dbReference type="OrthoDB" id="43460at2759"/>
<sequence>MRRSFYLRPFQLLHPRRLPAVVPPRQFLTAPPTLPVLPAPPHPASHFQVHLQSRRLVWTTSSPAKSSPGSLPFKASISWHLLVLTLACGGVLFVDHLLRNNSSPPRDIQTSSARRQTVTSPPAGAFDPFYTDMPVPAGHVGNLTPEQETKLREFWAVTLKVFGVENPNPPSEADTPQTEDSQSVSELDKDKKKPKKRLGLFKRHDDKPASGTVTPKDPSSHIESDDKYGQVREFQEILATQNPESLRAAFWSMLKADHPDGLLLRFLRARKWDVDKALVMLIATMRWRSHDQHVDDDIMFKGEGGALEDSKSSDAAVKREGDDFLTQLRLGKSFLHGTDKEGRPLCFVRVRLHRGGEQTEKSLERYTVYVIETARLLLRPPIETACIVFDMSQFTMANMDYTPVKFMIKIFEANYPESLGAVLVHKAPWIFQGIWKIIRGWLDPVVAGKVHFTSNVEDLEEFIPKSQIITELGGAEEWEYKYVEPVPGENDAMKDEAARTSLQQRRTTDVLQFQSKTFEWIATGSGPEAGKIKEERHEIAKRLNDNYWKLDKHIRARAYYDRIGMISTDGKINFYPPTPVVSEVTNEKVTPLAAPTHKEVEPSPDDVD</sequence>
<dbReference type="SMART" id="SM00516">
    <property type="entry name" value="SEC14"/>
    <property type="match status" value="1"/>
</dbReference>
<dbReference type="AlphaFoldDB" id="A0A0D1Y6G2"/>
<dbReference type="SUPFAM" id="SSF52087">
    <property type="entry name" value="CRAL/TRIO domain"/>
    <property type="match status" value="1"/>
</dbReference>
<name>A0A0D1Y6G2_EXOME</name>
<dbReference type="Pfam" id="PF03765">
    <property type="entry name" value="CRAL_TRIO_N"/>
    <property type="match status" value="1"/>
</dbReference>
<dbReference type="VEuPathDB" id="FungiDB:PV10_00178"/>
<feature type="compositionally biased region" description="Polar residues" evidence="1">
    <location>
        <begin position="102"/>
        <end position="120"/>
    </location>
</feature>
<dbReference type="Proteomes" id="UP000054302">
    <property type="component" value="Unassembled WGS sequence"/>
</dbReference>
<dbReference type="GeneID" id="27318023"/>
<dbReference type="Pfam" id="PF00650">
    <property type="entry name" value="CRAL_TRIO"/>
    <property type="match status" value="1"/>
</dbReference>
<dbReference type="HOGENOM" id="CLU_016665_3_0_1"/>
<dbReference type="PROSITE" id="PS50191">
    <property type="entry name" value="CRAL_TRIO"/>
    <property type="match status" value="1"/>
</dbReference>
<dbReference type="SUPFAM" id="SSF46938">
    <property type="entry name" value="CRAL/TRIO N-terminal domain"/>
    <property type="match status" value="1"/>
</dbReference>
<feature type="domain" description="CRAL-TRIO" evidence="2">
    <location>
        <begin position="335"/>
        <end position="480"/>
    </location>
</feature>
<evidence type="ECO:0000313" key="4">
    <source>
        <dbReference type="Proteomes" id="UP000054302"/>
    </source>
</evidence>
<feature type="compositionally biased region" description="Polar residues" evidence="1">
    <location>
        <begin position="174"/>
        <end position="185"/>
    </location>
</feature>
<feature type="region of interest" description="Disordered" evidence="1">
    <location>
        <begin position="165"/>
        <end position="227"/>
    </location>
</feature>
<gene>
    <name evidence="3" type="ORF">PV10_00178</name>
</gene>
<dbReference type="EMBL" id="KN847520">
    <property type="protein sequence ID" value="KIV96296.1"/>
    <property type="molecule type" value="Genomic_DNA"/>
</dbReference>
<dbReference type="InterPro" id="IPR036865">
    <property type="entry name" value="CRAL-TRIO_dom_sf"/>
</dbReference>
<organism evidence="3 4">
    <name type="scientific">Exophiala mesophila</name>
    <name type="common">Black yeast-like fungus</name>
    <dbReference type="NCBI Taxonomy" id="212818"/>
    <lineage>
        <taxon>Eukaryota</taxon>
        <taxon>Fungi</taxon>
        <taxon>Dikarya</taxon>
        <taxon>Ascomycota</taxon>
        <taxon>Pezizomycotina</taxon>
        <taxon>Eurotiomycetes</taxon>
        <taxon>Chaetothyriomycetidae</taxon>
        <taxon>Chaetothyriales</taxon>
        <taxon>Herpotrichiellaceae</taxon>
        <taxon>Exophiala</taxon>
    </lineage>
</organism>
<protein>
    <recommendedName>
        <fullName evidence="2">CRAL-TRIO domain-containing protein</fullName>
    </recommendedName>
</protein>
<feature type="compositionally biased region" description="Basic and acidic residues" evidence="1">
    <location>
        <begin position="218"/>
        <end position="227"/>
    </location>
</feature>
<dbReference type="OMA" id="ISTMRWR"/>